<evidence type="ECO:0000256" key="1">
    <source>
        <dbReference type="SAM" id="MobiDB-lite"/>
    </source>
</evidence>
<accession>A0A4Y2HEW1</accession>
<organism evidence="2 3">
    <name type="scientific">Araneus ventricosus</name>
    <name type="common">Orbweaver spider</name>
    <name type="synonym">Epeira ventricosa</name>
    <dbReference type="NCBI Taxonomy" id="182803"/>
    <lineage>
        <taxon>Eukaryota</taxon>
        <taxon>Metazoa</taxon>
        <taxon>Ecdysozoa</taxon>
        <taxon>Arthropoda</taxon>
        <taxon>Chelicerata</taxon>
        <taxon>Arachnida</taxon>
        <taxon>Araneae</taxon>
        <taxon>Araneomorphae</taxon>
        <taxon>Entelegynae</taxon>
        <taxon>Araneoidea</taxon>
        <taxon>Araneidae</taxon>
        <taxon>Araneus</taxon>
    </lineage>
</organism>
<protein>
    <submittedName>
        <fullName evidence="2">Uncharacterized protein</fullName>
    </submittedName>
</protein>
<keyword evidence="3" id="KW-1185">Reference proteome</keyword>
<feature type="non-terminal residue" evidence="2">
    <location>
        <position position="1"/>
    </location>
</feature>
<name>A0A4Y2HEW1_ARAVE</name>
<dbReference type="Proteomes" id="UP000499080">
    <property type="component" value="Unassembled WGS sequence"/>
</dbReference>
<dbReference type="AlphaFoldDB" id="A0A4Y2HEW1"/>
<feature type="region of interest" description="Disordered" evidence="1">
    <location>
        <begin position="119"/>
        <end position="139"/>
    </location>
</feature>
<dbReference type="EMBL" id="BGPR01001892">
    <property type="protein sequence ID" value="GBM63833.1"/>
    <property type="molecule type" value="Genomic_DNA"/>
</dbReference>
<comment type="caution">
    <text evidence="2">The sequence shown here is derived from an EMBL/GenBank/DDBJ whole genome shotgun (WGS) entry which is preliminary data.</text>
</comment>
<proteinExistence type="predicted"/>
<reference evidence="2 3" key="1">
    <citation type="journal article" date="2019" name="Sci. Rep.">
        <title>Orb-weaving spider Araneus ventricosus genome elucidates the spidroin gene catalogue.</title>
        <authorList>
            <person name="Kono N."/>
            <person name="Nakamura H."/>
            <person name="Ohtoshi R."/>
            <person name="Moran D.A.P."/>
            <person name="Shinohara A."/>
            <person name="Yoshida Y."/>
            <person name="Fujiwara M."/>
            <person name="Mori M."/>
            <person name="Tomita M."/>
            <person name="Arakawa K."/>
        </authorList>
    </citation>
    <scope>NUCLEOTIDE SEQUENCE [LARGE SCALE GENOMIC DNA]</scope>
</reference>
<gene>
    <name evidence="2" type="ORF">AVEN_193633-2_1</name>
</gene>
<evidence type="ECO:0000313" key="3">
    <source>
        <dbReference type="Proteomes" id="UP000499080"/>
    </source>
</evidence>
<sequence>RYAFLSHYGKEGIGPLCITFEACPATVVWKSEEGFPAEIYCPPSDRGPKLRSPSQNSPRVVSKRDVNITKLLVLYRLFLTEDMLFFPIKSTYIYTNPDRSHVSSRDGGVVLNSDESFTPERICRSGSSKGKTGSDSDEK</sequence>
<evidence type="ECO:0000313" key="2">
    <source>
        <dbReference type="EMBL" id="GBM63833.1"/>
    </source>
</evidence>